<dbReference type="PANTHER" id="PTHR35794">
    <property type="entry name" value="CELL DIVISION PROTEIN DIVIVA"/>
    <property type="match status" value="1"/>
</dbReference>
<comment type="subcellular location">
    <subcellularLocation>
        <location evidence="1">Cytoplasm</location>
    </subcellularLocation>
</comment>
<evidence type="ECO:0000256" key="2">
    <source>
        <dbReference type="ARBA" id="ARBA00009008"/>
    </source>
</evidence>
<keyword evidence="3" id="KW-0963">Cytoplasm</keyword>
<keyword evidence="5 7" id="KW-0175">Coiled coil</keyword>
<organism evidence="9 10">
    <name type="scientific">Hominibacterium faecale</name>
    <dbReference type="NCBI Taxonomy" id="2839743"/>
    <lineage>
        <taxon>Bacteria</taxon>
        <taxon>Bacillati</taxon>
        <taxon>Bacillota</taxon>
        <taxon>Clostridia</taxon>
        <taxon>Peptostreptococcales</taxon>
        <taxon>Anaerovoracaceae</taxon>
        <taxon>Hominibacterium</taxon>
    </lineage>
</organism>
<evidence type="ECO:0000313" key="10">
    <source>
        <dbReference type="Proteomes" id="UP001065549"/>
    </source>
</evidence>
<evidence type="ECO:0000256" key="5">
    <source>
        <dbReference type="ARBA" id="ARBA00023054"/>
    </source>
</evidence>
<dbReference type="InterPro" id="IPR007793">
    <property type="entry name" value="DivIVA_fam"/>
</dbReference>
<dbReference type="InterPro" id="IPR019933">
    <property type="entry name" value="DivIVA_domain"/>
</dbReference>
<sequence>MISPLEIQEKEFSRGLKGFKEDEVNEFLDQITLDLEHLLEENRQLKAEKQQMEEDLKKYQSSEGAVLQTLETAKALMGELSASAEKRAQILLKNAELDAQRMQREAKENIERMQEENAVLRSRFTSFQKRYKRMLEEELQRFDSLASELFPELQVSDLSDLPEAAPKQRKTSRSGKPNIDPNDRKKTMVHIK</sequence>
<evidence type="ECO:0000256" key="6">
    <source>
        <dbReference type="ARBA" id="ARBA00023306"/>
    </source>
</evidence>
<evidence type="ECO:0000256" key="3">
    <source>
        <dbReference type="ARBA" id="ARBA00022490"/>
    </source>
</evidence>
<dbReference type="Gene3D" id="6.10.250.660">
    <property type="match status" value="1"/>
</dbReference>
<dbReference type="NCBIfam" id="TIGR03544">
    <property type="entry name" value="DivI1A_domain"/>
    <property type="match status" value="1"/>
</dbReference>
<dbReference type="EMBL" id="JAOSHN010000004">
    <property type="protein sequence ID" value="MCU7378880.1"/>
    <property type="molecule type" value="Genomic_DNA"/>
</dbReference>
<keyword evidence="10" id="KW-1185">Reference proteome</keyword>
<keyword evidence="6" id="KW-0131">Cell cycle</keyword>
<proteinExistence type="inferred from homology"/>
<dbReference type="Pfam" id="PF05103">
    <property type="entry name" value="DivIVA"/>
    <property type="match status" value="1"/>
</dbReference>
<name>A0A9J6QNA1_9FIRM</name>
<evidence type="ECO:0000256" key="1">
    <source>
        <dbReference type="ARBA" id="ARBA00004496"/>
    </source>
</evidence>
<dbReference type="PANTHER" id="PTHR35794:SF2">
    <property type="entry name" value="CELL DIVISION PROTEIN DIVIVA"/>
    <property type="match status" value="1"/>
</dbReference>
<evidence type="ECO:0000256" key="8">
    <source>
        <dbReference type="SAM" id="MobiDB-lite"/>
    </source>
</evidence>
<dbReference type="AlphaFoldDB" id="A0A9J6QNA1"/>
<evidence type="ECO:0000256" key="7">
    <source>
        <dbReference type="SAM" id="Coils"/>
    </source>
</evidence>
<comment type="similarity">
    <text evidence="2">Belongs to the DivIVA family.</text>
</comment>
<accession>A0A9J6QNA1</accession>
<dbReference type="RefSeq" id="WP_227754725.1">
    <property type="nucleotide sequence ID" value="NZ_JAJAGH010000001.1"/>
</dbReference>
<evidence type="ECO:0000256" key="4">
    <source>
        <dbReference type="ARBA" id="ARBA00022618"/>
    </source>
</evidence>
<feature type="coiled-coil region" evidence="7">
    <location>
        <begin position="28"/>
        <end position="130"/>
    </location>
</feature>
<reference evidence="9" key="1">
    <citation type="submission" date="2022-09" db="EMBL/GenBank/DDBJ databases">
        <title>Culturomic study of gut microbiota in children with autism spectrum disorder.</title>
        <authorList>
            <person name="Efimov B.A."/>
            <person name="Chaplin A.V."/>
            <person name="Sokolova S.R."/>
            <person name="Pikina A.P."/>
            <person name="Korzhanova M."/>
            <person name="Belova V."/>
            <person name="Korostin D."/>
        </authorList>
    </citation>
    <scope>NUCLEOTIDE SEQUENCE</scope>
    <source>
        <strain evidence="9">ASD5510</strain>
    </source>
</reference>
<dbReference type="GO" id="GO:0051301">
    <property type="term" value="P:cell division"/>
    <property type="evidence" value="ECO:0007669"/>
    <property type="project" value="UniProtKB-KW"/>
</dbReference>
<keyword evidence="4" id="KW-0132">Cell division</keyword>
<gene>
    <name evidence="9" type="ORF">OBO34_10990</name>
</gene>
<comment type="caution">
    <text evidence="9">The sequence shown here is derived from an EMBL/GenBank/DDBJ whole genome shotgun (WGS) entry which is preliminary data.</text>
</comment>
<feature type="region of interest" description="Disordered" evidence="8">
    <location>
        <begin position="156"/>
        <end position="192"/>
    </location>
</feature>
<dbReference type="GO" id="GO:0005737">
    <property type="term" value="C:cytoplasm"/>
    <property type="evidence" value="ECO:0007669"/>
    <property type="project" value="UniProtKB-SubCell"/>
</dbReference>
<protein>
    <submittedName>
        <fullName evidence="9">DivIVA domain-containing protein</fullName>
    </submittedName>
</protein>
<dbReference type="Proteomes" id="UP001065549">
    <property type="component" value="Unassembled WGS sequence"/>
</dbReference>
<evidence type="ECO:0000313" key="9">
    <source>
        <dbReference type="EMBL" id="MCU7378880.1"/>
    </source>
</evidence>